<feature type="domain" description="Exoribonuclease phosphorolytic" evidence="9">
    <location>
        <begin position="155"/>
        <end position="218"/>
    </location>
</feature>
<gene>
    <name evidence="10" type="ORF">OBBRIDRAFT_768943</name>
</gene>
<dbReference type="GO" id="GO:0071028">
    <property type="term" value="P:nuclear mRNA surveillance"/>
    <property type="evidence" value="ECO:0007669"/>
    <property type="project" value="TreeGrafter"/>
</dbReference>
<dbReference type="Proteomes" id="UP000250043">
    <property type="component" value="Unassembled WGS sequence"/>
</dbReference>
<evidence type="ECO:0000259" key="8">
    <source>
        <dbReference type="Pfam" id="PF01138"/>
    </source>
</evidence>
<dbReference type="InterPro" id="IPR036345">
    <property type="entry name" value="ExoRNase_PH_dom2_sf"/>
</dbReference>
<sequence>MSSRIEILNDGGYRSDGRRQYELRDITIDLTPQGTADGSASITHGLTQVSVSIFGPREAKQRSQTLHDRAILNVEVNVLPFSTGDRRRRGRSDRRILELAASIKSTFEPVVQTSLYPRSQIDIFVSVLQQDGGLLQACINATTLALASAGVPMFDFVCAVSGGVHSAAPLLDLTTLEENDLPHVTVAVMPRTKKVTLVTLETRLHVDRFADIFRLACDAGQTIHAEMRRAVKERTRTLVAAMGAGPRAGPGEHMDRDVVMDDTIIDY</sequence>
<dbReference type="InterPro" id="IPR020568">
    <property type="entry name" value="Ribosomal_Su5_D2-typ_SF"/>
</dbReference>
<evidence type="ECO:0000256" key="1">
    <source>
        <dbReference type="ARBA" id="ARBA00004496"/>
    </source>
</evidence>
<dbReference type="GO" id="GO:0005730">
    <property type="term" value="C:nucleolus"/>
    <property type="evidence" value="ECO:0007669"/>
    <property type="project" value="UniProtKB-SubCell"/>
</dbReference>
<organism evidence="10 11">
    <name type="scientific">Obba rivulosa</name>
    <dbReference type="NCBI Taxonomy" id="1052685"/>
    <lineage>
        <taxon>Eukaryota</taxon>
        <taxon>Fungi</taxon>
        <taxon>Dikarya</taxon>
        <taxon>Basidiomycota</taxon>
        <taxon>Agaricomycotina</taxon>
        <taxon>Agaricomycetes</taxon>
        <taxon>Polyporales</taxon>
        <taxon>Gelatoporiaceae</taxon>
        <taxon>Obba</taxon>
    </lineage>
</organism>
<dbReference type="AlphaFoldDB" id="A0A8E2DSC1"/>
<dbReference type="FunFam" id="3.30.230.70:FF:000004">
    <property type="entry name" value="Exosome complex component Rrp41"/>
    <property type="match status" value="1"/>
</dbReference>
<dbReference type="InterPro" id="IPR050080">
    <property type="entry name" value="RNase_PH"/>
</dbReference>
<dbReference type="SUPFAM" id="SSF54211">
    <property type="entry name" value="Ribosomal protein S5 domain 2-like"/>
    <property type="match status" value="1"/>
</dbReference>
<keyword evidence="5" id="KW-0271">Exosome</keyword>
<dbReference type="GO" id="GO:0034475">
    <property type="term" value="P:U4 snRNA 3'-end processing"/>
    <property type="evidence" value="ECO:0007669"/>
    <property type="project" value="TreeGrafter"/>
</dbReference>
<dbReference type="PANTHER" id="PTHR11953:SF0">
    <property type="entry name" value="EXOSOME COMPLEX COMPONENT RRP41"/>
    <property type="match status" value="1"/>
</dbReference>
<evidence type="ECO:0000256" key="7">
    <source>
        <dbReference type="ARBA" id="ARBA00077929"/>
    </source>
</evidence>
<dbReference type="GO" id="GO:0003723">
    <property type="term" value="F:RNA binding"/>
    <property type="evidence" value="ECO:0007669"/>
    <property type="project" value="TreeGrafter"/>
</dbReference>
<dbReference type="GO" id="GO:0071051">
    <property type="term" value="P:poly(A)-dependent snoRNA 3'-end processing"/>
    <property type="evidence" value="ECO:0007669"/>
    <property type="project" value="TreeGrafter"/>
</dbReference>
<comment type="subcellular location">
    <subcellularLocation>
        <location evidence="1">Cytoplasm</location>
    </subcellularLocation>
    <subcellularLocation>
        <location evidence="2">Nucleus</location>
        <location evidence="2">Nucleolus</location>
    </subcellularLocation>
</comment>
<feature type="domain" description="Exoribonuclease phosphorolytic" evidence="8">
    <location>
        <begin position="22"/>
        <end position="152"/>
    </location>
</feature>
<evidence type="ECO:0000313" key="10">
    <source>
        <dbReference type="EMBL" id="OCH94915.1"/>
    </source>
</evidence>
<proteinExistence type="inferred from homology"/>
<keyword evidence="11" id="KW-1185">Reference proteome</keyword>
<accession>A0A8E2DSC1</accession>
<comment type="subunit">
    <text evidence="6">Component of the RNA exosome complex. Specifically part of the catalytically inactive RNA exosome core complex (Exo-9) which may associate with the catalytic subunits RRP6 and DIS3 in cytoplasmic- and nuclear-specific RNA exosome complex forms. Exo-9 is formed by a hexameric base ring of RNase PH domain-containing subunits and a cap ring consisting of CSL4, RRP4 and RRP40.</text>
</comment>
<dbReference type="GO" id="GO:0000177">
    <property type="term" value="C:cytoplasmic exosome (RNase complex)"/>
    <property type="evidence" value="ECO:0007669"/>
    <property type="project" value="TreeGrafter"/>
</dbReference>
<dbReference type="Pfam" id="PF01138">
    <property type="entry name" value="RNase_PH"/>
    <property type="match status" value="1"/>
</dbReference>
<reference evidence="10 11" key="1">
    <citation type="submission" date="2016-07" db="EMBL/GenBank/DDBJ databases">
        <title>Draft genome of the white-rot fungus Obba rivulosa 3A-2.</title>
        <authorList>
            <consortium name="DOE Joint Genome Institute"/>
            <person name="Miettinen O."/>
            <person name="Riley R."/>
            <person name="Acob R."/>
            <person name="Barry K."/>
            <person name="Cullen D."/>
            <person name="De Vries R."/>
            <person name="Hainaut M."/>
            <person name="Hatakka A."/>
            <person name="Henrissat B."/>
            <person name="Hilden K."/>
            <person name="Kuo R."/>
            <person name="Labutti K."/>
            <person name="Lipzen A."/>
            <person name="Makela M.R."/>
            <person name="Sandor L."/>
            <person name="Spatafora J.W."/>
            <person name="Grigoriev I.V."/>
            <person name="Hibbett D.S."/>
        </authorList>
    </citation>
    <scope>NUCLEOTIDE SEQUENCE [LARGE SCALE GENOMIC DNA]</scope>
    <source>
        <strain evidence="10 11">3A-2</strain>
    </source>
</reference>
<dbReference type="InterPro" id="IPR015847">
    <property type="entry name" value="ExoRNase_PH_dom2"/>
</dbReference>
<comment type="similarity">
    <text evidence="3">Belongs to the RNase PH family.</text>
</comment>
<evidence type="ECO:0000256" key="3">
    <source>
        <dbReference type="ARBA" id="ARBA00006678"/>
    </source>
</evidence>
<dbReference type="Pfam" id="PF03725">
    <property type="entry name" value="RNase_PH_C"/>
    <property type="match status" value="1"/>
</dbReference>
<dbReference type="SUPFAM" id="SSF55666">
    <property type="entry name" value="Ribonuclease PH domain 2-like"/>
    <property type="match status" value="1"/>
</dbReference>
<evidence type="ECO:0000256" key="5">
    <source>
        <dbReference type="ARBA" id="ARBA00022835"/>
    </source>
</evidence>
<dbReference type="GO" id="GO:0016075">
    <property type="term" value="P:rRNA catabolic process"/>
    <property type="evidence" value="ECO:0007669"/>
    <property type="project" value="TreeGrafter"/>
</dbReference>
<dbReference type="GO" id="GO:0000176">
    <property type="term" value="C:nuclear exosome (RNase complex)"/>
    <property type="evidence" value="ECO:0007669"/>
    <property type="project" value="TreeGrafter"/>
</dbReference>
<dbReference type="InterPro" id="IPR001247">
    <property type="entry name" value="ExoRNase_PH_dom1"/>
</dbReference>
<dbReference type="EMBL" id="KV722340">
    <property type="protein sequence ID" value="OCH94915.1"/>
    <property type="molecule type" value="Genomic_DNA"/>
</dbReference>
<protein>
    <recommendedName>
        <fullName evidence="7">Ribosomal RNA-processing protein 41</fullName>
    </recommendedName>
</protein>
<evidence type="ECO:0000313" key="11">
    <source>
        <dbReference type="Proteomes" id="UP000250043"/>
    </source>
</evidence>
<name>A0A8E2DSC1_9APHY</name>
<keyword evidence="4" id="KW-0963">Cytoplasm</keyword>
<evidence type="ECO:0000259" key="9">
    <source>
        <dbReference type="Pfam" id="PF03725"/>
    </source>
</evidence>
<evidence type="ECO:0000256" key="6">
    <source>
        <dbReference type="ARBA" id="ARBA00063066"/>
    </source>
</evidence>
<dbReference type="CDD" id="cd11370">
    <property type="entry name" value="RNase_PH_RRP41"/>
    <property type="match status" value="1"/>
</dbReference>
<dbReference type="InterPro" id="IPR027408">
    <property type="entry name" value="PNPase/RNase_PH_dom_sf"/>
</dbReference>
<dbReference type="Gene3D" id="3.30.230.70">
    <property type="entry name" value="GHMP Kinase, N-terminal domain"/>
    <property type="match status" value="1"/>
</dbReference>
<dbReference type="OrthoDB" id="437922at2759"/>
<evidence type="ECO:0000256" key="2">
    <source>
        <dbReference type="ARBA" id="ARBA00004604"/>
    </source>
</evidence>
<evidence type="ECO:0000256" key="4">
    <source>
        <dbReference type="ARBA" id="ARBA00022490"/>
    </source>
</evidence>
<dbReference type="PANTHER" id="PTHR11953">
    <property type="entry name" value="EXOSOME COMPLEX COMPONENT"/>
    <property type="match status" value="1"/>
</dbReference>